<evidence type="ECO:0000256" key="2">
    <source>
        <dbReference type="SAM" id="Phobius"/>
    </source>
</evidence>
<organism evidence="3 4">
    <name type="scientific">Amycolatopsis minnesotensis</name>
    <dbReference type="NCBI Taxonomy" id="337894"/>
    <lineage>
        <taxon>Bacteria</taxon>
        <taxon>Bacillati</taxon>
        <taxon>Actinomycetota</taxon>
        <taxon>Actinomycetes</taxon>
        <taxon>Pseudonocardiales</taxon>
        <taxon>Pseudonocardiaceae</taxon>
        <taxon>Amycolatopsis</taxon>
    </lineage>
</organism>
<comment type="caution">
    <text evidence="3">The sequence shown here is derived from an EMBL/GenBank/DDBJ whole genome shotgun (WGS) entry which is preliminary data.</text>
</comment>
<keyword evidence="2" id="KW-1133">Transmembrane helix</keyword>
<feature type="region of interest" description="Disordered" evidence="1">
    <location>
        <begin position="73"/>
        <end position="102"/>
    </location>
</feature>
<keyword evidence="2" id="KW-0472">Membrane</keyword>
<dbReference type="EMBL" id="BAAANN010000026">
    <property type="protein sequence ID" value="GAA1975417.1"/>
    <property type="molecule type" value="Genomic_DNA"/>
</dbReference>
<feature type="transmembrane region" description="Helical" evidence="2">
    <location>
        <begin position="24"/>
        <end position="45"/>
    </location>
</feature>
<evidence type="ECO:0000256" key="1">
    <source>
        <dbReference type="SAM" id="MobiDB-lite"/>
    </source>
</evidence>
<dbReference type="Proteomes" id="UP001501116">
    <property type="component" value="Unassembled WGS sequence"/>
</dbReference>
<gene>
    <name evidence="3" type="ORF">GCM10009754_58530</name>
</gene>
<feature type="transmembrane region" description="Helical" evidence="2">
    <location>
        <begin position="51"/>
        <end position="69"/>
    </location>
</feature>
<name>A0ABN2RV22_9PSEU</name>
<keyword evidence="4" id="KW-1185">Reference proteome</keyword>
<evidence type="ECO:0000313" key="3">
    <source>
        <dbReference type="EMBL" id="GAA1975417.1"/>
    </source>
</evidence>
<keyword evidence="2" id="KW-0812">Transmembrane</keyword>
<accession>A0ABN2RV22</accession>
<proteinExistence type="predicted"/>
<sequence length="102" mass="10698">MGEWDAVKGAFGAWAGGGPYRARLVGIAGAVMVAVTAPVAVMVVIRGLPLANTLFARGMAGFTMPWLVNKQIRRAQRDRSSSGGARPYFPLAGRPRPGGTDD</sequence>
<evidence type="ECO:0000313" key="4">
    <source>
        <dbReference type="Proteomes" id="UP001501116"/>
    </source>
</evidence>
<reference evidence="3 4" key="1">
    <citation type="journal article" date="2019" name="Int. J. Syst. Evol. Microbiol.">
        <title>The Global Catalogue of Microorganisms (GCM) 10K type strain sequencing project: providing services to taxonomists for standard genome sequencing and annotation.</title>
        <authorList>
            <consortium name="The Broad Institute Genomics Platform"/>
            <consortium name="The Broad Institute Genome Sequencing Center for Infectious Disease"/>
            <person name="Wu L."/>
            <person name="Ma J."/>
        </authorList>
    </citation>
    <scope>NUCLEOTIDE SEQUENCE [LARGE SCALE GENOMIC DNA]</scope>
    <source>
        <strain evidence="3 4">JCM 14545</strain>
    </source>
</reference>
<protein>
    <submittedName>
        <fullName evidence="3">Uncharacterized protein</fullName>
    </submittedName>
</protein>